<dbReference type="SUPFAM" id="SSF54373">
    <property type="entry name" value="FAD-linked reductases, C-terminal domain"/>
    <property type="match status" value="1"/>
</dbReference>
<dbReference type="PANTHER" id="PTHR46720">
    <property type="entry name" value="HYDROXYLASE, PUTATIVE (AFU_ORTHOLOGUE AFUA_3G01460)-RELATED"/>
    <property type="match status" value="1"/>
</dbReference>
<keyword evidence="1" id="KW-0285">Flavoprotein</keyword>
<dbReference type="GO" id="GO:0044550">
    <property type="term" value="P:secondary metabolite biosynthetic process"/>
    <property type="evidence" value="ECO:0007669"/>
    <property type="project" value="TreeGrafter"/>
</dbReference>
<evidence type="ECO:0000313" key="6">
    <source>
        <dbReference type="Proteomes" id="UP000308652"/>
    </source>
</evidence>
<dbReference type="AlphaFoldDB" id="A0A5C3LWF1"/>
<dbReference type="OrthoDB" id="417877at2759"/>
<evidence type="ECO:0000256" key="1">
    <source>
        <dbReference type="ARBA" id="ARBA00022630"/>
    </source>
</evidence>
<dbReference type="GO" id="GO:0071949">
    <property type="term" value="F:FAD binding"/>
    <property type="evidence" value="ECO:0007669"/>
    <property type="project" value="InterPro"/>
</dbReference>
<dbReference type="InterPro" id="IPR051104">
    <property type="entry name" value="FAD_monoxygenase"/>
</dbReference>
<dbReference type="PRINTS" id="PR00420">
    <property type="entry name" value="RNGMNOXGNASE"/>
</dbReference>
<keyword evidence="2" id="KW-0274">FAD</keyword>
<dbReference type="GO" id="GO:0016491">
    <property type="term" value="F:oxidoreductase activity"/>
    <property type="evidence" value="ECO:0007669"/>
    <property type="project" value="UniProtKB-KW"/>
</dbReference>
<name>A0A5C3LWF1_9AGAR</name>
<evidence type="ECO:0000256" key="3">
    <source>
        <dbReference type="ARBA" id="ARBA00023002"/>
    </source>
</evidence>
<reference evidence="5 6" key="1">
    <citation type="journal article" date="2019" name="Nat. Ecol. Evol.">
        <title>Megaphylogeny resolves global patterns of mushroom evolution.</title>
        <authorList>
            <person name="Varga T."/>
            <person name="Krizsan K."/>
            <person name="Foldi C."/>
            <person name="Dima B."/>
            <person name="Sanchez-Garcia M."/>
            <person name="Sanchez-Ramirez S."/>
            <person name="Szollosi G.J."/>
            <person name="Szarkandi J.G."/>
            <person name="Papp V."/>
            <person name="Albert L."/>
            <person name="Andreopoulos W."/>
            <person name="Angelini C."/>
            <person name="Antonin V."/>
            <person name="Barry K.W."/>
            <person name="Bougher N.L."/>
            <person name="Buchanan P."/>
            <person name="Buyck B."/>
            <person name="Bense V."/>
            <person name="Catcheside P."/>
            <person name="Chovatia M."/>
            <person name="Cooper J."/>
            <person name="Damon W."/>
            <person name="Desjardin D."/>
            <person name="Finy P."/>
            <person name="Geml J."/>
            <person name="Haridas S."/>
            <person name="Hughes K."/>
            <person name="Justo A."/>
            <person name="Karasinski D."/>
            <person name="Kautmanova I."/>
            <person name="Kiss B."/>
            <person name="Kocsube S."/>
            <person name="Kotiranta H."/>
            <person name="LaButti K.M."/>
            <person name="Lechner B.E."/>
            <person name="Liimatainen K."/>
            <person name="Lipzen A."/>
            <person name="Lukacs Z."/>
            <person name="Mihaltcheva S."/>
            <person name="Morgado L.N."/>
            <person name="Niskanen T."/>
            <person name="Noordeloos M.E."/>
            <person name="Ohm R.A."/>
            <person name="Ortiz-Santana B."/>
            <person name="Ovrebo C."/>
            <person name="Racz N."/>
            <person name="Riley R."/>
            <person name="Savchenko A."/>
            <person name="Shiryaev A."/>
            <person name="Soop K."/>
            <person name="Spirin V."/>
            <person name="Szebenyi C."/>
            <person name="Tomsovsky M."/>
            <person name="Tulloss R.E."/>
            <person name="Uehling J."/>
            <person name="Grigoriev I.V."/>
            <person name="Vagvolgyi C."/>
            <person name="Papp T."/>
            <person name="Martin F.M."/>
            <person name="Miettinen O."/>
            <person name="Hibbett D.S."/>
            <person name="Nagy L.G."/>
        </authorList>
    </citation>
    <scope>NUCLEOTIDE SEQUENCE [LARGE SCALE GENOMIC DNA]</scope>
    <source>
        <strain evidence="5 6">CBS 166.37</strain>
    </source>
</reference>
<protein>
    <recommendedName>
        <fullName evidence="4">FAD-binding domain-containing protein</fullName>
    </recommendedName>
</protein>
<proteinExistence type="predicted"/>
<feature type="domain" description="FAD-binding" evidence="4">
    <location>
        <begin position="271"/>
        <end position="382"/>
    </location>
</feature>
<evidence type="ECO:0000259" key="4">
    <source>
        <dbReference type="Pfam" id="PF01494"/>
    </source>
</evidence>
<dbReference type="Gene3D" id="3.50.50.60">
    <property type="entry name" value="FAD/NAD(P)-binding domain"/>
    <property type="match status" value="1"/>
</dbReference>
<accession>A0A5C3LWF1</accession>
<keyword evidence="6" id="KW-1185">Reference proteome</keyword>
<dbReference type="InterPro" id="IPR002938">
    <property type="entry name" value="FAD-bd"/>
</dbReference>
<dbReference type="Pfam" id="PF01494">
    <property type="entry name" value="FAD_binding_3"/>
    <property type="match status" value="2"/>
</dbReference>
<dbReference type="InterPro" id="IPR036188">
    <property type="entry name" value="FAD/NAD-bd_sf"/>
</dbReference>
<organism evidence="5 6">
    <name type="scientific">Crucibulum laeve</name>
    <dbReference type="NCBI Taxonomy" id="68775"/>
    <lineage>
        <taxon>Eukaryota</taxon>
        <taxon>Fungi</taxon>
        <taxon>Dikarya</taxon>
        <taxon>Basidiomycota</taxon>
        <taxon>Agaricomycotina</taxon>
        <taxon>Agaricomycetes</taxon>
        <taxon>Agaricomycetidae</taxon>
        <taxon>Agaricales</taxon>
        <taxon>Agaricineae</taxon>
        <taxon>Nidulariaceae</taxon>
        <taxon>Crucibulum</taxon>
    </lineage>
</organism>
<feature type="domain" description="FAD-binding" evidence="4">
    <location>
        <begin position="8"/>
        <end position="182"/>
    </location>
</feature>
<keyword evidence="3" id="KW-0560">Oxidoreductase</keyword>
<dbReference type="SUPFAM" id="SSF51905">
    <property type="entry name" value="FAD/NAD(P)-binding domain"/>
    <property type="match status" value="1"/>
</dbReference>
<evidence type="ECO:0000256" key="2">
    <source>
        <dbReference type="ARBA" id="ARBA00022827"/>
    </source>
</evidence>
<dbReference type="PANTHER" id="PTHR46720:SF3">
    <property type="entry name" value="FAD-BINDING DOMAIN-CONTAINING PROTEIN-RELATED"/>
    <property type="match status" value="1"/>
</dbReference>
<dbReference type="EMBL" id="ML213656">
    <property type="protein sequence ID" value="TFK33081.1"/>
    <property type="molecule type" value="Genomic_DNA"/>
</dbReference>
<evidence type="ECO:0000313" key="5">
    <source>
        <dbReference type="EMBL" id="TFK33081.1"/>
    </source>
</evidence>
<dbReference type="STRING" id="68775.A0A5C3LWF1"/>
<gene>
    <name evidence="5" type="ORF">BDQ12DRAFT_658445</name>
</gene>
<dbReference type="Proteomes" id="UP000308652">
    <property type="component" value="Unassembled WGS sequence"/>
</dbReference>
<sequence length="445" mass="49639">MTNPPTQKVAICGAGIAGLTLACILSTHAPHINIDIYESKPEVSAIGEGVAIWKRSWQIIQDLGLEDEMRRRGVPFPLDGERQGPIFRKSDQKEGVAFHNHVMPYGPTAIQRPTLLDILQMHLSPNCQIHTSKRLVNFIESSSPYPKINLKFSDGTESNADVFVGADGVHSIVRSVMYAKLSEAGDTEEERLKLDGLREPIWTGTFAYRCTVPFGMFKEKYPDHPVFLTPKIWCGKNQHVVTQPWPETGIIGVSGFVTLDSGEGTLYEGPWVTDVKKEEVIKKFESWEDDLVVLMNNITKASRWAIHVVKPLPNCVSGRIALMGDAAHAMTPHQGVGGGQAIEDAHILGQLLSHVRTTNTTLPEILKIYEKIRLPQAQIAWQKSRTNGLIYEFMHPDFQHIQPGAQEEELKELGEAINESFGWLAEGGCYEDWSRAEELVLTLKD</sequence>